<keyword evidence="3" id="KW-1185">Reference proteome</keyword>
<dbReference type="GO" id="GO:0000462">
    <property type="term" value="P:maturation of SSU-rRNA from tricistronic rRNA transcript (SSU-rRNA, 5.8S rRNA, LSU-rRNA)"/>
    <property type="evidence" value="ECO:0000318"/>
    <property type="project" value="GO_Central"/>
</dbReference>
<name>A0A0K9Q6A2_ZOSMR</name>
<evidence type="ECO:0000256" key="1">
    <source>
        <dbReference type="SAM" id="MobiDB-lite"/>
    </source>
</evidence>
<gene>
    <name evidence="2" type="ORF">ZOSMA_103G00730</name>
</gene>
<reference evidence="3" key="1">
    <citation type="journal article" date="2016" name="Nature">
        <title>The genome of the seagrass Zostera marina reveals angiosperm adaptation to the sea.</title>
        <authorList>
            <person name="Olsen J.L."/>
            <person name="Rouze P."/>
            <person name="Verhelst B."/>
            <person name="Lin Y.-C."/>
            <person name="Bayer T."/>
            <person name="Collen J."/>
            <person name="Dattolo E."/>
            <person name="De Paoli E."/>
            <person name="Dittami S."/>
            <person name="Maumus F."/>
            <person name="Michel G."/>
            <person name="Kersting A."/>
            <person name="Lauritano C."/>
            <person name="Lohaus R."/>
            <person name="Toepel M."/>
            <person name="Tonon T."/>
            <person name="Vanneste K."/>
            <person name="Amirebrahimi M."/>
            <person name="Brakel J."/>
            <person name="Bostroem C."/>
            <person name="Chovatia M."/>
            <person name="Grimwood J."/>
            <person name="Jenkins J.W."/>
            <person name="Jueterbock A."/>
            <person name="Mraz A."/>
            <person name="Stam W.T."/>
            <person name="Tice H."/>
            <person name="Bornberg-Bauer E."/>
            <person name="Green P.J."/>
            <person name="Pearson G.A."/>
            <person name="Procaccini G."/>
            <person name="Duarte C.M."/>
            <person name="Schmutz J."/>
            <person name="Reusch T.B.H."/>
            <person name="Van de Peer Y."/>
        </authorList>
    </citation>
    <scope>NUCLEOTIDE SEQUENCE [LARGE SCALE GENOMIC DNA]</scope>
    <source>
        <strain evidence="3">cv. Finnish</strain>
    </source>
</reference>
<dbReference type="OMA" id="PVHYNET"/>
<comment type="caution">
    <text evidence="2">The sequence shown here is derived from an EMBL/GenBank/DDBJ whole genome shotgun (WGS) entry which is preliminary data.</text>
</comment>
<feature type="region of interest" description="Disordered" evidence="1">
    <location>
        <begin position="291"/>
        <end position="320"/>
    </location>
</feature>
<feature type="compositionally biased region" description="Basic residues" evidence="1">
    <location>
        <begin position="308"/>
        <end position="320"/>
    </location>
</feature>
<evidence type="ECO:0000313" key="2">
    <source>
        <dbReference type="EMBL" id="KMZ76367.1"/>
    </source>
</evidence>
<organism evidence="2 3">
    <name type="scientific">Zostera marina</name>
    <name type="common">Eelgrass</name>
    <dbReference type="NCBI Taxonomy" id="29655"/>
    <lineage>
        <taxon>Eukaryota</taxon>
        <taxon>Viridiplantae</taxon>
        <taxon>Streptophyta</taxon>
        <taxon>Embryophyta</taxon>
        <taxon>Tracheophyta</taxon>
        <taxon>Spermatophyta</taxon>
        <taxon>Magnoliopsida</taxon>
        <taxon>Liliopsida</taxon>
        <taxon>Zosteraceae</taxon>
        <taxon>Zostera</taxon>
    </lineage>
</organism>
<feature type="compositionally biased region" description="Basic and acidic residues" evidence="1">
    <location>
        <begin position="187"/>
        <end position="203"/>
    </location>
</feature>
<dbReference type="GO" id="GO:0032040">
    <property type="term" value="C:small-subunit processome"/>
    <property type="evidence" value="ECO:0000318"/>
    <property type="project" value="GO_Central"/>
</dbReference>
<evidence type="ECO:0000313" key="3">
    <source>
        <dbReference type="Proteomes" id="UP000036987"/>
    </source>
</evidence>
<dbReference type="AlphaFoldDB" id="A0A0K9Q6A2"/>
<dbReference type="STRING" id="29655.A0A0K9Q6A2"/>
<dbReference type="PANTHER" id="PTHR13237">
    <property type="entry name" value="SOMETHING ABOUT SILENCING PROTEIN 10-RELATED"/>
    <property type="match status" value="1"/>
</dbReference>
<dbReference type="Proteomes" id="UP000036987">
    <property type="component" value="Unassembled WGS sequence"/>
</dbReference>
<protein>
    <submittedName>
        <fullName evidence="2">Neuroguidin</fullName>
    </submittedName>
</protein>
<accession>A0A0K9Q6A2</accession>
<dbReference type="OrthoDB" id="203440at2759"/>
<sequence length="320" mass="37199">MGEAEEILQLKAPSTEEIISRDTPKLVAVLKEMKNGLDAVKGKVQFLTEKVKENQYPTVDGISYLEAKHLLLIGYCQNIVYYLLRKAKGMTISGHPLVQSLVEIRLFLEKIRPIDKKVEYEVKKLMKVATTIEADRMLLGEKKGADGQDEDLLKYRPNPDSLASKTTQENEDDALYRPPRFAPTAMDDDKITKEEKKARRKDREMLRQAKNNTIIKEIMDDVEGRPEEIKEYLGSESREFERHKEKWEERAKQEEELFVRAPISKQEKKRERYLLKKRDGLLGLTDTFYNEIGTFDDNDETPSYKGSKSGRKSSKRRKRH</sequence>
<proteinExistence type="predicted"/>
<dbReference type="PANTHER" id="PTHR13237:SF9">
    <property type="entry name" value="NEUROGUIDIN"/>
    <property type="match status" value="1"/>
</dbReference>
<dbReference type="InterPro" id="IPR007146">
    <property type="entry name" value="Sas10/Utp3/C1D"/>
</dbReference>
<dbReference type="GO" id="GO:0005730">
    <property type="term" value="C:nucleolus"/>
    <property type="evidence" value="ECO:0000318"/>
    <property type="project" value="GO_Central"/>
</dbReference>
<dbReference type="EMBL" id="LFYR01000047">
    <property type="protein sequence ID" value="KMZ76367.1"/>
    <property type="molecule type" value="Genomic_DNA"/>
</dbReference>
<feature type="region of interest" description="Disordered" evidence="1">
    <location>
        <begin position="148"/>
        <end position="203"/>
    </location>
</feature>
<dbReference type="Pfam" id="PF04000">
    <property type="entry name" value="Sas10_Utp3"/>
    <property type="match status" value="1"/>
</dbReference>